<protein>
    <recommendedName>
        <fullName evidence="5">Secreted protein</fullName>
    </recommendedName>
</protein>
<evidence type="ECO:0000256" key="2">
    <source>
        <dbReference type="SAM" id="SignalP"/>
    </source>
</evidence>
<dbReference type="RefSeq" id="WP_148696443.1">
    <property type="nucleotide sequence ID" value="NZ_CP017834.1"/>
</dbReference>
<feature type="compositionally biased region" description="Low complexity" evidence="1">
    <location>
        <begin position="28"/>
        <end position="48"/>
    </location>
</feature>
<evidence type="ECO:0000313" key="4">
    <source>
        <dbReference type="Proteomes" id="UP000184731"/>
    </source>
</evidence>
<feature type="chain" id="PRO_5012091966" description="Secreted protein" evidence="2">
    <location>
        <begin position="27"/>
        <end position="96"/>
    </location>
</feature>
<dbReference type="KEGG" id="saqi:AXG55_01830"/>
<feature type="region of interest" description="Disordered" evidence="1">
    <location>
        <begin position="26"/>
        <end position="60"/>
    </location>
</feature>
<sequence>MSNPQISKVFTGVIVSALLSGGAAFAHNSTSKSNTSEEINTETNTSHNPTDRTNNSSENKAEAIMQDKHSCRVANECGQKMAEEKPVVIDNSREKK</sequence>
<evidence type="ECO:0008006" key="5">
    <source>
        <dbReference type="Google" id="ProtNLM"/>
    </source>
</evidence>
<dbReference type="AlphaFoldDB" id="A0A1L4CXR3"/>
<accession>A0A1L4CXR3</accession>
<evidence type="ECO:0000256" key="1">
    <source>
        <dbReference type="SAM" id="MobiDB-lite"/>
    </source>
</evidence>
<organism evidence="3 4">
    <name type="scientific">Silvanigrella aquatica</name>
    <dbReference type="NCBI Taxonomy" id="1915309"/>
    <lineage>
        <taxon>Bacteria</taxon>
        <taxon>Pseudomonadati</taxon>
        <taxon>Bdellovibrionota</taxon>
        <taxon>Oligoflexia</taxon>
        <taxon>Silvanigrellales</taxon>
        <taxon>Silvanigrellaceae</taxon>
        <taxon>Silvanigrella</taxon>
    </lineage>
</organism>
<keyword evidence="4" id="KW-1185">Reference proteome</keyword>
<evidence type="ECO:0000313" key="3">
    <source>
        <dbReference type="EMBL" id="APJ02730.1"/>
    </source>
</evidence>
<name>A0A1L4CXR3_9BACT</name>
<keyword evidence="2" id="KW-0732">Signal</keyword>
<dbReference type="EMBL" id="CP017834">
    <property type="protein sequence ID" value="APJ02730.1"/>
    <property type="molecule type" value="Genomic_DNA"/>
</dbReference>
<gene>
    <name evidence="3" type="ORF">AXG55_01830</name>
</gene>
<dbReference type="STRING" id="1915309.AXG55_01830"/>
<dbReference type="Proteomes" id="UP000184731">
    <property type="component" value="Chromosome"/>
</dbReference>
<feature type="signal peptide" evidence="2">
    <location>
        <begin position="1"/>
        <end position="26"/>
    </location>
</feature>
<reference evidence="3 4" key="1">
    <citation type="submission" date="2016-10" db="EMBL/GenBank/DDBJ databases">
        <title>Silvanigrella aquatica sp. nov., isolated from a freshwater lake located in the Black Forest, Germany, description of Silvanigrellaceae fam. nov., Silvanigrellales ord. nov., reclassification of the order Bdellovibrionales in the class Oligoflexia, reclassification of the families Bacteriovoracaceae and Halobacteriovoraceae in the new order Bacteriovoracales ord. nov., and reclassification of the family Pseudobacteriovoracaceae in the order Oligoflexiales.</title>
        <authorList>
            <person name="Hahn M.W."/>
            <person name="Schmidt J."/>
            <person name="Koll U."/>
            <person name="Rohde M."/>
            <person name="Verbag S."/>
            <person name="Pitt A."/>
            <person name="Nakai R."/>
            <person name="Naganuma T."/>
            <person name="Lang E."/>
        </authorList>
    </citation>
    <scope>NUCLEOTIDE SEQUENCE [LARGE SCALE GENOMIC DNA]</scope>
    <source>
        <strain evidence="3 4">MWH-Nonnen-W8red</strain>
    </source>
</reference>
<proteinExistence type="predicted"/>